<evidence type="ECO:0000256" key="1">
    <source>
        <dbReference type="ARBA" id="ARBA00009258"/>
    </source>
</evidence>
<dbReference type="PANTHER" id="PTHR10920:SF18">
    <property type="entry name" value="RRNA METHYLTRANSFERASE 2, MITOCHONDRIAL"/>
    <property type="match status" value="1"/>
</dbReference>
<dbReference type="InterPro" id="IPR002877">
    <property type="entry name" value="RNA_MeTrfase_FtsJ_dom"/>
</dbReference>
<dbReference type="PANTHER" id="PTHR10920">
    <property type="entry name" value="RIBOSOMAL RNA METHYLTRANSFERASE"/>
    <property type="match status" value="1"/>
</dbReference>
<evidence type="ECO:0000313" key="9">
    <source>
        <dbReference type="EMBL" id="GAT54383.1"/>
    </source>
</evidence>
<dbReference type="InterPro" id="IPR029063">
    <property type="entry name" value="SAM-dependent_MTases_sf"/>
</dbReference>
<evidence type="ECO:0000256" key="2">
    <source>
        <dbReference type="ARBA" id="ARBA00022552"/>
    </source>
</evidence>
<protein>
    <recommendedName>
        <fullName evidence="6">rRNA methyltransferase 2, mitochondrial</fullName>
    </recommendedName>
</protein>
<feature type="domain" description="Ribosomal RNA methyltransferase FtsJ" evidence="8">
    <location>
        <begin position="52"/>
        <end position="284"/>
    </location>
</feature>
<accession>A0ABQ0LTJ5</accession>
<organism evidence="9 10">
    <name type="scientific">Mycena chlorophos</name>
    <name type="common">Agaric fungus</name>
    <name type="synonym">Agaricus chlorophos</name>
    <dbReference type="NCBI Taxonomy" id="658473"/>
    <lineage>
        <taxon>Eukaryota</taxon>
        <taxon>Fungi</taxon>
        <taxon>Dikarya</taxon>
        <taxon>Basidiomycota</taxon>
        <taxon>Agaricomycotina</taxon>
        <taxon>Agaricomycetes</taxon>
        <taxon>Agaricomycetidae</taxon>
        <taxon>Agaricales</taxon>
        <taxon>Marasmiineae</taxon>
        <taxon>Mycenaceae</taxon>
        <taxon>Mycena</taxon>
    </lineage>
</organism>
<dbReference type="Proteomes" id="UP000815677">
    <property type="component" value="Unassembled WGS sequence"/>
</dbReference>
<comment type="similarity">
    <text evidence="1">Belongs to the class I-like SAM-binding methyltransferase superfamily. RNA methyltransferase RlmE family.</text>
</comment>
<gene>
    <name evidence="9" type="ORF">MCHLO_11242</name>
</gene>
<evidence type="ECO:0000256" key="4">
    <source>
        <dbReference type="ARBA" id="ARBA00022679"/>
    </source>
</evidence>
<name>A0ABQ0LTJ5_MYCCL</name>
<keyword evidence="2" id="KW-0698">rRNA processing</keyword>
<evidence type="ECO:0000256" key="6">
    <source>
        <dbReference type="ARBA" id="ARBA00041184"/>
    </source>
</evidence>
<evidence type="ECO:0000313" key="10">
    <source>
        <dbReference type="Proteomes" id="UP000815677"/>
    </source>
</evidence>
<evidence type="ECO:0000256" key="5">
    <source>
        <dbReference type="ARBA" id="ARBA00022691"/>
    </source>
</evidence>
<dbReference type="Pfam" id="PF01728">
    <property type="entry name" value="FtsJ"/>
    <property type="match status" value="1"/>
</dbReference>
<dbReference type="SUPFAM" id="SSF53335">
    <property type="entry name" value="S-adenosyl-L-methionine-dependent methyltransferases"/>
    <property type="match status" value="1"/>
</dbReference>
<dbReference type="InterPro" id="IPR015507">
    <property type="entry name" value="rRNA-MeTfrase_E"/>
</dbReference>
<dbReference type="EMBL" id="DF848626">
    <property type="protein sequence ID" value="GAT54383.1"/>
    <property type="molecule type" value="Genomic_DNA"/>
</dbReference>
<keyword evidence="3 9" id="KW-0489">Methyltransferase</keyword>
<dbReference type="GO" id="GO:0032259">
    <property type="term" value="P:methylation"/>
    <property type="evidence" value="ECO:0007669"/>
    <property type="project" value="UniProtKB-KW"/>
</dbReference>
<evidence type="ECO:0000256" key="3">
    <source>
        <dbReference type="ARBA" id="ARBA00022603"/>
    </source>
</evidence>
<keyword evidence="5" id="KW-0949">S-adenosyl-L-methionine</keyword>
<keyword evidence="4" id="KW-0808">Transferase</keyword>
<dbReference type="PIRSF" id="PIRSF005461">
    <property type="entry name" value="23S_rRNA_mtase"/>
    <property type="match status" value="1"/>
</dbReference>
<reference evidence="9" key="1">
    <citation type="submission" date="2014-09" db="EMBL/GenBank/DDBJ databases">
        <title>Genome sequence of the luminous mushroom Mycena chlorophos for searching fungal bioluminescence genes.</title>
        <authorList>
            <person name="Tanaka Y."/>
            <person name="Kasuga D."/>
            <person name="Oba Y."/>
            <person name="Hase S."/>
            <person name="Sato K."/>
            <person name="Oba Y."/>
            <person name="Sakakibara Y."/>
        </authorList>
    </citation>
    <scope>NUCLEOTIDE SEQUENCE</scope>
</reference>
<evidence type="ECO:0000256" key="7">
    <source>
        <dbReference type="SAM" id="MobiDB-lite"/>
    </source>
</evidence>
<keyword evidence="10" id="KW-1185">Reference proteome</keyword>
<feature type="region of interest" description="Disordered" evidence="7">
    <location>
        <begin position="1"/>
        <end position="21"/>
    </location>
</feature>
<dbReference type="GO" id="GO:0008168">
    <property type="term" value="F:methyltransferase activity"/>
    <property type="evidence" value="ECO:0007669"/>
    <property type="project" value="UniProtKB-KW"/>
</dbReference>
<dbReference type="InterPro" id="IPR050082">
    <property type="entry name" value="RNA_methyltr_RlmE"/>
</dbReference>
<proteinExistence type="inferred from homology"/>
<evidence type="ECO:0000259" key="8">
    <source>
        <dbReference type="Pfam" id="PF01728"/>
    </source>
</evidence>
<dbReference type="Gene3D" id="3.40.50.150">
    <property type="entry name" value="Vaccinia Virus protein VP39"/>
    <property type="match status" value="1"/>
</dbReference>
<dbReference type="HAMAP" id="MF_01547">
    <property type="entry name" value="RNA_methyltr_E"/>
    <property type="match status" value="1"/>
</dbReference>
<sequence length="289" mass="32254">MGFRPTLARSSKKSSTQWLARQARDPFVRQRNVPTAAQPKERNRTAADFATYRSRAAFKLLEIEEKYKFLAPHDVRVVVDLGAAPGGWSQVAAKKLGWVERPRVHQARLPAGNWSDTSPYADWDASVESDMRMNRELGRGRGMIVALDLLPMSPIPGVQFLQQDIFAPETDALLQRMIADHSTSGKADVILCDMAANATGNSSRDIEASLDICKAVFAFSECHLRSEASIGREFGGVLLIKHFVHERVNRFRDEVLATKFRKVTFAKPAASRAESKEGYFLCRGWLGTT</sequence>